<keyword evidence="4" id="KW-1185">Reference proteome</keyword>
<dbReference type="EMBL" id="JACVXA010000061">
    <property type="protein sequence ID" value="MBE3639853.1"/>
    <property type="molecule type" value="Genomic_DNA"/>
</dbReference>
<accession>A0A8J7D0R7</accession>
<evidence type="ECO:0000256" key="1">
    <source>
        <dbReference type="ARBA" id="ARBA00023002"/>
    </source>
</evidence>
<dbReference type="PRINTS" id="PR00368">
    <property type="entry name" value="FADPNR"/>
</dbReference>
<dbReference type="GO" id="GO:0016491">
    <property type="term" value="F:oxidoreductase activity"/>
    <property type="evidence" value="ECO:0007669"/>
    <property type="project" value="UniProtKB-KW"/>
</dbReference>
<proteinExistence type="predicted"/>
<dbReference type="InterPro" id="IPR051691">
    <property type="entry name" value="Metab_Enz_Cyan_OpOx_G3PDH"/>
</dbReference>
<evidence type="ECO:0000313" key="4">
    <source>
        <dbReference type="Proteomes" id="UP000609121"/>
    </source>
</evidence>
<protein>
    <submittedName>
        <fullName evidence="3">FAD-dependent oxidoreductase</fullName>
    </submittedName>
</protein>
<comment type="caution">
    <text evidence="3">The sequence shown here is derived from an EMBL/GenBank/DDBJ whole genome shotgun (WGS) entry which is preliminary data.</text>
</comment>
<dbReference type="InterPro" id="IPR036188">
    <property type="entry name" value="FAD/NAD-bd_sf"/>
</dbReference>
<dbReference type="PANTHER" id="PTHR42949:SF3">
    <property type="entry name" value="ANAEROBIC GLYCEROL-3-PHOSPHATE DEHYDROGENASE SUBUNIT B"/>
    <property type="match status" value="1"/>
</dbReference>
<dbReference type="AlphaFoldDB" id="A0A8J7D0R7"/>
<gene>
    <name evidence="3" type="ORF">ICN82_16750</name>
</gene>
<dbReference type="Pfam" id="PF07992">
    <property type="entry name" value="Pyr_redox_2"/>
    <property type="match status" value="1"/>
</dbReference>
<evidence type="ECO:0000259" key="2">
    <source>
        <dbReference type="Pfam" id="PF07992"/>
    </source>
</evidence>
<name>A0A8J7D0R7_9RHOB</name>
<sequence length="388" mass="40688">MLIVGGGPAGLAAARRLRALGREVHLLEREPETGGIPRHCAHSPYGFREFRRPMLGPAYARALGAAAQQAGARIHVGVTVTRLLPGGTVEVTSPAGPARITARAVILAMGARETARAPRMIGGTKPGGILNTGALQGLVHLQGLRPFRRPVILGTELVAFSALLTCRQAGIRPLAMIEPASRITARQPAGMLPRAMGVPLRLGTALVAIHGSDRVEAVTLSHDGTRSELETDGVILTGGFRPETALIRGSHLRIDPGTRGPEIDQYGRCSDPAYFAAGNLLRGVETAGHCWSEGRAVADAAHRALAGELPEIAETPFAVEGAGLAWHLPQRLAPDAAPPAFRRLSMRAAGPLSGRISAGRASASVSTRPERRISLPLPAPDAVLRIET</sequence>
<dbReference type="PANTHER" id="PTHR42949">
    <property type="entry name" value="ANAEROBIC GLYCEROL-3-PHOSPHATE DEHYDROGENASE SUBUNIT B"/>
    <property type="match status" value="1"/>
</dbReference>
<keyword evidence="1" id="KW-0560">Oxidoreductase</keyword>
<organism evidence="3 4">
    <name type="scientific">Mangrovicoccus algicola</name>
    <dbReference type="NCBI Taxonomy" id="2771008"/>
    <lineage>
        <taxon>Bacteria</taxon>
        <taxon>Pseudomonadati</taxon>
        <taxon>Pseudomonadota</taxon>
        <taxon>Alphaproteobacteria</taxon>
        <taxon>Rhodobacterales</taxon>
        <taxon>Paracoccaceae</taxon>
        <taxon>Mangrovicoccus</taxon>
    </lineage>
</organism>
<reference evidence="3" key="1">
    <citation type="submission" date="2020-09" db="EMBL/GenBank/DDBJ databases">
        <title>A novel bacterium of genus Mangrovicoccus, isolated from South China Sea.</title>
        <authorList>
            <person name="Huang H."/>
            <person name="Mo K."/>
            <person name="Hu Y."/>
        </authorList>
    </citation>
    <scope>NUCLEOTIDE SEQUENCE</scope>
    <source>
        <strain evidence="3">HB182678</strain>
    </source>
</reference>
<dbReference type="Proteomes" id="UP000609121">
    <property type="component" value="Unassembled WGS sequence"/>
</dbReference>
<dbReference type="InterPro" id="IPR023753">
    <property type="entry name" value="FAD/NAD-binding_dom"/>
</dbReference>
<evidence type="ECO:0000313" key="3">
    <source>
        <dbReference type="EMBL" id="MBE3639853.1"/>
    </source>
</evidence>
<feature type="domain" description="FAD/NAD(P)-binding" evidence="2">
    <location>
        <begin position="2"/>
        <end position="294"/>
    </location>
</feature>
<dbReference type="SUPFAM" id="SSF51905">
    <property type="entry name" value="FAD/NAD(P)-binding domain"/>
    <property type="match status" value="1"/>
</dbReference>
<dbReference type="Gene3D" id="3.50.50.60">
    <property type="entry name" value="FAD/NAD(P)-binding domain"/>
    <property type="match status" value="3"/>
</dbReference>